<organism evidence="1 2">
    <name type="scientific">Caerostris extrusa</name>
    <name type="common">Bark spider</name>
    <name type="synonym">Caerostris bankana</name>
    <dbReference type="NCBI Taxonomy" id="172846"/>
    <lineage>
        <taxon>Eukaryota</taxon>
        <taxon>Metazoa</taxon>
        <taxon>Ecdysozoa</taxon>
        <taxon>Arthropoda</taxon>
        <taxon>Chelicerata</taxon>
        <taxon>Arachnida</taxon>
        <taxon>Araneae</taxon>
        <taxon>Araneomorphae</taxon>
        <taxon>Entelegynae</taxon>
        <taxon>Araneoidea</taxon>
        <taxon>Araneidae</taxon>
        <taxon>Caerostris</taxon>
    </lineage>
</organism>
<sequence length="110" mass="12631">MPDLINEVVVAVFAILLQELPDLPALFKPAGAVRENHCCELCRKALDTFLNVHYLCSFRKKERKKEPPYPSTADIYMTLSRNTCNPVKSHLMSSQHRIGMPHRELYASFQ</sequence>
<name>A0AAV4XGQ0_CAEEX</name>
<reference evidence="1 2" key="1">
    <citation type="submission" date="2021-06" db="EMBL/GenBank/DDBJ databases">
        <title>Caerostris extrusa draft genome.</title>
        <authorList>
            <person name="Kono N."/>
            <person name="Arakawa K."/>
        </authorList>
    </citation>
    <scope>NUCLEOTIDE SEQUENCE [LARGE SCALE GENOMIC DNA]</scope>
</reference>
<keyword evidence="2" id="KW-1185">Reference proteome</keyword>
<evidence type="ECO:0000313" key="2">
    <source>
        <dbReference type="Proteomes" id="UP001054945"/>
    </source>
</evidence>
<dbReference type="Proteomes" id="UP001054945">
    <property type="component" value="Unassembled WGS sequence"/>
</dbReference>
<accession>A0AAV4XGQ0</accession>
<evidence type="ECO:0000313" key="1">
    <source>
        <dbReference type="EMBL" id="GIY93834.1"/>
    </source>
</evidence>
<comment type="caution">
    <text evidence="1">The sequence shown here is derived from an EMBL/GenBank/DDBJ whole genome shotgun (WGS) entry which is preliminary data.</text>
</comment>
<gene>
    <name evidence="1" type="ORF">CEXT_158351</name>
</gene>
<dbReference type="AlphaFoldDB" id="A0AAV4XGQ0"/>
<protein>
    <submittedName>
        <fullName evidence="1">Uncharacterized protein</fullName>
    </submittedName>
</protein>
<proteinExistence type="predicted"/>
<dbReference type="EMBL" id="BPLR01000314">
    <property type="protein sequence ID" value="GIY93834.1"/>
    <property type="molecule type" value="Genomic_DNA"/>
</dbReference>